<evidence type="ECO:0000313" key="2">
    <source>
        <dbReference type="EMBL" id="MDT6971185.1"/>
    </source>
</evidence>
<proteinExistence type="predicted"/>
<evidence type="ECO:0000313" key="3">
    <source>
        <dbReference type="Proteomes" id="UP001257895"/>
    </source>
</evidence>
<dbReference type="EMBL" id="JASKMB010000011">
    <property type="protein sequence ID" value="MDT6971185.1"/>
    <property type="molecule type" value="Genomic_DNA"/>
</dbReference>
<sequence length="326" mass="36797">MRATDQEKAHIRAYVEDQAQKEVVHLEKATSELVGPVRHDIWDVHCEDSRWWVVTNSTNLYDQRDFKSRDVVLTFHVGLMLRMSYLQERQVPLAPDEAELLPGSWRRWEQAFEAYDSGDEAENFQAVGVRLRECLVSFVGETRSDQLVPAGKDRPKDADFRAWSELLANYLAAGASATKLRSYLKKSAAETWEYVNWLTHAKRAVRTDAEIGLKAVEHLLGVFTAARVRLASSVKRCDECESYSVVAGTCRHCGWTDESYEPPEFEPMSEEERERRLATPCTPSSDISTFMSPDDLLRAEATNGRAVSGPSEVTQDHSSTASDDSS</sequence>
<keyword evidence="3" id="KW-1185">Reference proteome</keyword>
<protein>
    <submittedName>
        <fullName evidence="2">Uncharacterized protein</fullName>
    </submittedName>
</protein>
<reference evidence="2 3" key="1">
    <citation type="submission" date="2023-05" db="EMBL/GenBank/DDBJ databases">
        <title>Streptomyces fuscus sp. nov., a brown-black pigment producing actinomyces isolated from dry sand of Sea duck farm.</title>
        <authorList>
            <person name="Xie J."/>
            <person name="Shen N."/>
        </authorList>
    </citation>
    <scope>NUCLEOTIDE SEQUENCE [LARGE SCALE GENOMIC DNA]</scope>
    <source>
        <strain evidence="2 3">CGMCC 4.1883</strain>
    </source>
</reference>
<feature type="compositionally biased region" description="Polar residues" evidence="1">
    <location>
        <begin position="281"/>
        <end position="291"/>
    </location>
</feature>
<name>A0ABU3J809_9ACTN</name>
<feature type="region of interest" description="Disordered" evidence="1">
    <location>
        <begin position="261"/>
        <end position="326"/>
    </location>
</feature>
<accession>A0ABU3J809</accession>
<dbReference type="RefSeq" id="WP_347230624.1">
    <property type="nucleotide sequence ID" value="NZ_JASKMB010000011.1"/>
</dbReference>
<dbReference type="Proteomes" id="UP001257895">
    <property type="component" value="Unassembled WGS sequence"/>
</dbReference>
<organism evidence="2 3">
    <name type="scientific">Streptomyces thermocarboxydus</name>
    <dbReference type="NCBI Taxonomy" id="59299"/>
    <lineage>
        <taxon>Bacteria</taxon>
        <taxon>Bacillati</taxon>
        <taxon>Actinomycetota</taxon>
        <taxon>Actinomycetes</taxon>
        <taxon>Kitasatosporales</taxon>
        <taxon>Streptomycetaceae</taxon>
        <taxon>Streptomyces</taxon>
    </lineage>
</organism>
<feature type="compositionally biased region" description="Polar residues" evidence="1">
    <location>
        <begin position="311"/>
        <end position="326"/>
    </location>
</feature>
<gene>
    <name evidence="2" type="ORF">QNO05_15185</name>
</gene>
<comment type="caution">
    <text evidence="2">The sequence shown here is derived from an EMBL/GenBank/DDBJ whole genome shotgun (WGS) entry which is preliminary data.</text>
</comment>
<evidence type="ECO:0000256" key="1">
    <source>
        <dbReference type="SAM" id="MobiDB-lite"/>
    </source>
</evidence>